<dbReference type="PANTHER" id="PTHR23504">
    <property type="entry name" value="MAJOR FACILITATOR SUPERFAMILY DOMAIN-CONTAINING PROTEIN 10"/>
    <property type="match status" value="1"/>
</dbReference>
<dbReference type="Gene3D" id="1.20.1250.20">
    <property type="entry name" value="MFS general substrate transporter like domains"/>
    <property type="match status" value="1"/>
</dbReference>
<dbReference type="OrthoDB" id="10262656at2759"/>
<dbReference type="AlphaFoldDB" id="A0A6A6XR30"/>
<name>A0A6A6XR30_9PLEO</name>
<feature type="transmembrane region" description="Helical" evidence="6">
    <location>
        <begin position="402"/>
        <end position="422"/>
    </location>
</feature>
<gene>
    <name evidence="8" type="ORF">K505DRAFT_391216</name>
</gene>
<organism evidence="8 9">
    <name type="scientific">Melanomma pulvis-pyrius CBS 109.77</name>
    <dbReference type="NCBI Taxonomy" id="1314802"/>
    <lineage>
        <taxon>Eukaryota</taxon>
        <taxon>Fungi</taxon>
        <taxon>Dikarya</taxon>
        <taxon>Ascomycota</taxon>
        <taxon>Pezizomycotina</taxon>
        <taxon>Dothideomycetes</taxon>
        <taxon>Pleosporomycetidae</taxon>
        <taxon>Pleosporales</taxon>
        <taxon>Melanommataceae</taxon>
        <taxon>Melanomma</taxon>
    </lineage>
</organism>
<reference evidence="8" key="1">
    <citation type="journal article" date="2020" name="Stud. Mycol.">
        <title>101 Dothideomycetes genomes: a test case for predicting lifestyles and emergence of pathogens.</title>
        <authorList>
            <person name="Haridas S."/>
            <person name="Albert R."/>
            <person name="Binder M."/>
            <person name="Bloem J."/>
            <person name="Labutti K."/>
            <person name="Salamov A."/>
            <person name="Andreopoulos B."/>
            <person name="Baker S."/>
            <person name="Barry K."/>
            <person name="Bills G."/>
            <person name="Bluhm B."/>
            <person name="Cannon C."/>
            <person name="Castanera R."/>
            <person name="Culley D."/>
            <person name="Daum C."/>
            <person name="Ezra D."/>
            <person name="Gonzalez J."/>
            <person name="Henrissat B."/>
            <person name="Kuo A."/>
            <person name="Liang C."/>
            <person name="Lipzen A."/>
            <person name="Lutzoni F."/>
            <person name="Magnuson J."/>
            <person name="Mondo S."/>
            <person name="Nolan M."/>
            <person name="Ohm R."/>
            <person name="Pangilinan J."/>
            <person name="Park H.-J."/>
            <person name="Ramirez L."/>
            <person name="Alfaro M."/>
            <person name="Sun H."/>
            <person name="Tritt A."/>
            <person name="Yoshinaga Y."/>
            <person name="Zwiers L.-H."/>
            <person name="Turgeon B."/>
            <person name="Goodwin S."/>
            <person name="Spatafora J."/>
            <person name="Crous P."/>
            <person name="Grigoriev I."/>
        </authorList>
    </citation>
    <scope>NUCLEOTIDE SEQUENCE</scope>
    <source>
        <strain evidence="8">CBS 109.77</strain>
    </source>
</reference>
<dbReference type="PANTHER" id="PTHR23504:SF16">
    <property type="entry name" value="TRANSPORTER, PUTATIVE (AFU_ORTHOLOGUE AFUA_1G13970)-RELATED"/>
    <property type="match status" value="1"/>
</dbReference>
<feature type="transmembrane region" description="Helical" evidence="6">
    <location>
        <begin position="186"/>
        <end position="207"/>
    </location>
</feature>
<evidence type="ECO:0000313" key="9">
    <source>
        <dbReference type="Proteomes" id="UP000799757"/>
    </source>
</evidence>
<dbReference type="EMBL" id="MU001772">
    <property type="protein sequence ID" value="KAF2798991.1"/>
    <property type="molecule type" value="Genomic_DNA"/>
</dbReference>
<evidence type="ECO:0000256" key="5">
    <source>
        <dbReference type="ARBA" id="ARBA00023136"/>
    </source>
</evidence>
<feature type="domain" description="Major facilitator superfamily (MFS) profile" evidence="7">
    <location>
        <begin position="1"/>
        <end position="501"/>
    </location>
</feature>
<feature type="transmembrane region" description="Helical" evidence="6">
    <location>
        <begin position="54"/>
        <end position="79"/>
    </location>
</feature>
<dbReference type="InterPro" id="IPR011701">
    <property type="entry name" value="MFS"/>
</dbReference>
<keyword evidence="3 6" id="KW-0812">Transmembrane</keyword>
<sequence length="511" mass="55379">MLEPDQNASYRSLPKKGQLAIRCLARLADPLAISSIQSYLFYQLRFFSPHATDAAIATQAGVLVGARTTAQVITGMLWGRLADSEIWGRKMVLFIGLGSCGISYIGYGFARSFPTALFWQVFAGLMSNNVAITRCIVAEFNPEKGYPFSLLHSPPPSPTAQLLGPLIGGLLSSNSGSVTSQSGFPYLFPNLLIAGLYLGVAVLVLFYMEETLESLQGAKTQFTERMVKRLRQQFSSTRTCEGENEDRSTEPLIPSANNDIPSQFTPLLPNPTPTPVRKLPFRRIWTPNVLFTILSHFIIVGHLGTFSNLWAIFLTTPVGPLPQGPLHFTGGLGMISRNVGFALSLAGGTSMLLQLTLYPILQERFGTLKIWRTALFVFPLVYVVAPYPSLLASSGKFKGQTVGVWLAMNAVLLLFTIGRTGVVPTTTLLINDCTPHPSVRGTIHAAATVLGHLSRSIFPVVALTVFGQGLRLGVVGLGFWCLAVLAVASCVASAWVREEDREDIGLEVEGS</sequence>
<evidence type="ECO:0000313" key="8">
    <source>
        <dbReference type="EMBL" id="KAF2798991.1"/>
    </source>
</evidence>
<feature type="transmembrane region" description="Helical" evidence="6">
    <location>
        <begin position="334"/>
        <end position="358"/>
    </location>
</feature>
<feature type="transmembrane region" description="Helical" evidence="6">
    <location>
        <begin position="370"/>
        <end position="390"/>
    </location>
</feature>
<evidence type="ECO:0000256" key="2">
    <source>
        <dbReference type="ARBA" id="ARBA00022448"/>
    </source>
</evidence>
<dbReference type="InterPro" id="IPR036259">
    <property type="entry name" value="MFS_trans_sf"/>
</dbReference>
<dbReference type="InterPro" id="IPR020846">
    <property type="entry name" value="MFS_dom"/>
</dbReference>
<keyword evidence="2" id="KW-0813">Transport</keyword>
<evidence type="ECO:0000256" key="4">
    <source>
        <dbReference type="ARBA" id="ARBA00022989"/>
    </source>
</evidence>
<dbReference type="Proteomes" id="UP000799757">
    <property type="component" value="Unassembled WGS sequence"/>
</dbReference>
<dbReference type="GO" id="GO:0016020">
    <property type="term" value="C:membrane"/>
    <property type="evidence" value="ECO:0007669"/>
    <property type="project" value="UniProtKB-SubCell"/>
</dbReference>
<feature type="transmembrane region" description="Helical" evidence="6">
    <location>
        <begin position="289"/>
        <end position="314"/>
    </location>
</feature>
<dbReference type="PROSITE" id="PS50850">
    <property type="entry name" value="MFS"/>
    <property type="match status" value="1"/>
</dbReference>
<comment type="subcellular location">
    <subcellularLocation>
        <location evidence="1">Membrane</location>
        <topology evidence="1">Multi-pass membrane protein</topology>
    </subcellularLocation>
</comment>
<evidence type="ECO:0000256" key="3">
    <source>
        <dbReference type="ARBA" id="ARBA00022692"/>
    </source>
</evidence>
<feature type="transmembrane region" description="Helical" evidence="6">
    <location>
        <begin position="91"/>
        <end position="110"/>
    </location>
</feature>
<feature type="transmembrane region" description="Helical" evidence="6">
    <location>
        <begin position="472"/>
        <end position="496"/>
    </location>
</feature>
<evidence type="ECO:0000259" key="7">
    <source>
        <dbReference type="PROSITE" id="PS50850"/>
    </source>
</evidence>
<proteinExistence type="predicted"/>
<keyword evidence="9" id="KW-1185">Reference proteome</keyword>
<evidence type="ECO:0000256" key="1">
    <source>
        <dbReference type="ARBA" id="ARBA00004141"/>
    </source>
</evidence>
<evidence type="ECO:0000256" key="6">
    <source>
        <dbReference type="SAM" id="Phobius"/>
    </source>
</evidence>
<dbReference type="GO" id="GO:0022857">
    <property type="term" value="F:transmembrane transporter activity"/>
    <property type="evidence" value="ECO:0007669"/>
    <property type="project" value="InterPro"/>
</dbReference>
<protein>
    <submittedName>
        <fullName evidence="8">MFS general substrate transporter</fullName>
    </submittedName>
</protein>
<accession>A0A6A6XR30</accession>
<keyword evidence="4 6" id="KW-1133">Transmembrane helix</keyword>
<dbReference type="Pfam" id="PF07690">
    <property type="entry name" value="MFS_1"/>
    <property type="match status" value="1"/>
</dbReference>
<dbReference type="SUPFAM" id="SSF103473">
    <property type="entry name" value="MFS general substrate transporter"/>
    <property type="match status" value="1"/>
</dbReference>
<keyword evidence="5 6" id="KW-0472">Membrane</keyword>